<dbReference type="Proteomes" id="UP001596410">
    <property type="component" value="Unassembled WGS sequence"/>
</dbReference>
<proteinExistence type="predicted"/>
<accession>A0ABW2EQC5</accession>
<reference evidence="2" key="1">
    <citation type="journal article" date="2019" name="Int. J. Syst. Evol. Microbiol.">
        <title>The Global Catalogue of Microorganisms (GCM) 10K type strain sequencing project: providing services to taxonomists for standard genome sequencing and annotation.</title>
        <authorList>
            <consortium name="The Broad Institute Genomics Platform"/>
            <consortium name="The Broad Institute Genome Sequencing Center for Infectious Disease"/>
            <person name="Wu L."/>
            <person name="Ma J."/>
        </authorList>
    </citation>
    <scope>NUCLEOTIDE SEQUENCE [LARGE SCALE GENOMIC DNA]</scope>
    <source>
        <strain evidence="2">CGMCC 4.1621</strain>
    </source>
</reference>
<organism evidence="1 2">
    <name type="scientific">Halobacillus seohaensis</name>
    <dbReference type="NCBI Taxonomy" id="447421"/>
    <lineage>
        <taxon>Bacteria</taxon>
        <taxon>Bacillati</taxon>
        <taxon>Bacillota</taxon>
        <taxon>Bacilli</taxon>
        <taxon>Bacillales</taxon>
        <taxon>Bacillaceae</taxon>
        <taxon>Halobacillus</taxon>
    </lineage>
</organism>
<comment type="caution">
    <text evidence="1">The sequence shown here is derived from an EMBL/GenBank/DDBJ whole genome shotgun (WGS) entry which is preliminary data.</text>
</comment>
<evidence type="ECO:0000313" key="1">
    <source>
        <dbReference type="EMBL" id="MFC7063608.1"/>
    </source>
</evidence>
<keyword evidence="2" id="KW-1185">Reference proteome</keyword>
<dbReference type="RefSeq" id="WP_390217558.1">
    <property type="nucleotide sequence ID" value="NZ_JBHSZV010000050.1"/>
</dbReference>
<name>A0ABW2EQC5_9BACI</name>
<dbReference type="EMBL" id="JBHSZV010000050">
    <property type="protein sequence ID" value="MFC7063608.1"/>
    <property type="molecule type" value="Genomic_DNA"/>
</dbReference>
<gene>
    <name evidence="1" type="ORF">ACFQIC_17505</name>
</gene>
<protein>
    <submittedName>
        <fullName evidence="1">Uncharacterized protein</fullName>
    </submittedName>
</protein>
<sequence>MKHNKNQKGQGKRWMLWVPVCRFNIDSRSIRIHSGETNYQYK</sequence>
<evidence type="ECO:0000313" key="2">
    <source>
        <dbReference type="Proteomes" id="UP001596410"/>
    </source>
</evidence>